<keyword evidence="3" id="KW-1185">Reference proteome</keyword>
<dbReference type="RefSeq" id="WP_206596127.1">
    <property type="nucleotide sequence ID" value="NZ_JAFKCS010000033.1"/>
</dbReference>
<evidence type="ECO:0000313" key="3">
    <source>
        <dbReference type="Proteomes" id="UP000663992"/>
    </source>
</evidence>
<comment type="caution">
    <text evidence="2">The sequence shown here is derived from an EMBL/GenBank/DDBJ whole genome shotgun (WGS) entry which is preliminary data.</text>
</comment>
<name>A0ABS3D0L8_9ALTE</name>
<proteinExistence type="predicted"/>
<reference evidence="2 3" key="1">
    <citation type="submission" date="2021-03" db="EMBL/GenBank/DDBJ databases">
        <title>novel species isolated from a fishpond in China.</title>
        <authorList>
            <person name="Lu H."/>
            <person name="Cai Z."/>
        </authorList>
    </citation>
    <scope>NUCLEOTIDE SEQUENCE [LARGE SCALE GENOMIC DNA]</scope>
    <source>
        <strain evidence="2 3">Y57</strain>
    </source>
</reference>
<gene>
    <name evidence="2" type="ORF">J0A65_20090</name>
</gene>
<organism evidence="2 3">
    <name type="scientific">Bowmanella yangjiangensis</name>
    <dbReference type="NCBI Taxonomy" id="2811230"/>
    <lineage>
        <taxon>Bacteria</taxon>
        <taxon>Pseudomonadati</taxon>
        <taxon>Pseudomonadota</taxon>
        <taxon>Gammaproteobacteria</taxon>
        <taxon>Alteromonadales</taxon>
        <taxon>Alteromonadaceae</taxon>
        <taxon>Bowmanella</taxon>
    </lineage>
</organism>
<dbReference type="Proteomes" id="UP000663992">
    <property type="component" value="Unassembled WGS sequence"/>
</dbReference>
<dbReference type="EMBL" id="JAFKCS010000033">
    <property type="protein sequence ID" value="MBN7822176.1"/>
    <property type="molecule type" value="Genomic_DNA"/>
</dbReference>
<accession>A0ABS3D0L8</accession>
<feature type="region of interest" description="Disordered" evidence="1">
    <location>
        <begin position="1"/>
        <end position="23"/>
    </location>
</feature>
<evidence type="ECO:0000313" key="2">
    <source>
        <dbReference type="EMBL" id="MBN7822176.1"/>
    </source>
</evidence>
<sequence>MTDKPTFTVINGTPPPDTPKQRVLDRVKASRPADFVSCHRCGGMEVIETKTGVTIKAGKKSGGTKQLLCASCFMRGERVVIG</sequence>
<evidence type="ECO:0000256" key="1">
    <source>
        <dbReference type="SAM" id="MobiDB-lite"/>
    </source>
</evidence>
<protein>
    <submittedName>
        <fullName evidence="2">Uncharacterized protein</fullName>
    </submittedName>
</protein>